<dbReference type="AlphaFoldDB" id="M2B5G0"/>
<dbReference type="PROSITE" id="PS51186">
    <property type="entry name" value="GNAT"/>
    <property type="match status" value="1"/>
</dbReference>
<protein>
    <submittedName>
        <fullName evidence="2">GCN5-related N-acetyltransferase</fullName>
    </submittedName>
</protein>
<proteinExistence type="predicted"/>
<comment type="caution">
    <text evidence="2">The sequence shown here is derived from an EMBL/GenBank/DDBJ whole genome shotgun (WGS) entry which is preliminary data.</text>
</comment>
<name>M2B5G0_9BACT</name>
<sequence>MRKPYTTGPETARLEHRAFNVDDAPEFFALNSNPEVMRLTGEPLLPSLDAAKEAIVQYPDFDEVGYGRWACVLKQTREIIGFCGLKYLPEIDAVDLGYRFRPEYWGHGFATEACEACLEFGFDTLLLREIFGFVHPENVASIRVLEKVGMQSDGDVIYDGLQALRYVKHAPEIGG</sequence>
<dbReference type="Proteomes" id="UP000011529">
    <property type="component" value="Unassembled WGS sequence"/>
</dbReference>
<accession>M2B5G0</accession>
<dbReference type="RefSeq" id="WP_008655966.1">
    <property type="nucleotide sequence ID" value="NZ_ANMO01000097.1"/>
</dbReference>
<dbReference type="InterPro" id="IPR051531">
    <property type="entry name" value="N-acetyltransferase"/>
</dbReference>
<dbReference type="InterPro" id="IPR016181">
    <property type="entry name" value="Acyl_CoA_acyltransferase"/>
</dbReference>
<dbReference type="EMBL" id="ANMO01000097">
    <property type="protein sequence ID" value="EMB17439.1"/>
    <property type="molecule type" value="Genomic_DNA"/>
</dbReference>
<evidence type="ECO:0000313" key="3">
    <source>
        <dbReference type="Proteomes" id="UP000011529"/>
    </source>
</evidence>
<evidence type="ECO:0000259" key="1">
    <source>
        <dbReference type="PROSITE" id="PS51186"/>
    </source>
</evidence>
<evidence type="ECO:0000313" key="2">
    <source>
        <dbReference type="EMBL" id="EMB17439.1"/>
    </source>
</evidence>
<feature type="domain" description="N-acetyltransferase" evidence="1">
    <location>
        <begin position="14"/>
        <end position="171"/>
    </location>
</feature>
<dbReference type="PATRIC" id="fig|1263867.3.peg.2101"/>
<dbReference type="PANTHER" id="PTHR43792:SF1">
    <property type="entry name" value="N-ACETYLTRANSFERASE DOMAIN-CONTAINING PROTEIN"/>
    <property type="match status" value="1"/>
</dbReference>
<organism evidence="2 3">
    <name type="scientific">Rhodopirellula europaea 6C</name>
    <dbReference type="NCBI Taxonomy" id="1263867"/>
    <lineage>
        <taxon>Bacteria</taxon>
        <taxon>Pseudomonadati</taxon>
        <taxon>Planctomycetota</taxon>
        <taxon>Planctomycetia</taxon>
        <taxon>Pirellulales</taxon>
        <taxon>Pirellulaceae</taxon>
        <taxon>Rhodopirellula</taxon>
    </lineage>
</organism>
<dbReference type="GO" id="GO:0016747">
    <property type="term" value="F:acyltransferase activity, transferring groups other than amino-acyl groups"/>
    <property type="evidence" value="ECO:0007669"/>
    <property type="project" value="InterPro"/>
</dbReference>
<keyword evidence="2" id="KW-0808">Transferase</keyword>
<keyword evidence="3" id="KW-1185">Reference proteome</keyword>
<dbReference type="PANTHER" id="PTHR43792">
    <property type="entry name" value="GNAT FAMILY, PUTATIVE (AFU_ORTHOLOGUE AFUA_3G00765)-RELATED-RELATED"/>
    <property type="match status" value="1"/>
</dbReference>
<dbReference type="Gene3D" id="3.40.630.30">
    <property type="match status" value="1"/>
</dbReference>
<dbReference type="Pfam" id="PF13302">
    <property type="entry name" value="Acetyltransf_3"/>
    <property type="match status" value="1"/>
</dbReference>
<reference evidence="2" key="2">
    <citation type="journal article" date="2013" name="Mar. Genomics">
        <title>Expression of sulfatases in Rhodopirellula baltica and the diversity of sulfatases in the genus Rhodopirellula.</title>
        <authorList>
            <person name="Wegner C.E."/>
            <person name="Richter-Heitmann T."/>
            <person name="Klindworth A."/>
            <person name="Klockow C."/>
            <person name="Richter M."/>
            <person name="Achstetter T."/>
            <person name="Glockner F.O."/>
            <person name="Harder J."/>
        </authorList>
    </citation>
    <scope>NUCLEOTIDE SEQUENCE [LARGE SCALE GENOMIC DNA]</scope>
    <source>
        <strain evidence="2">6C</strain>
    </source>
</reference>
<gene>
    <name evidence="2" type="ORF">RE6C_01977</name>
</gene>
<reference evidence="2" key="1">
    <citation type="submission" date="2012-11" db="EMBL/GenBank/DDBJ databases">
        <title>Permanent draft genomes of Rhodopirellula europaea strain SH398 and 6C.</title>
        <authorList>
            <person name="Richter M."/>
            <person name="Richter-Heitmann T."/>
            <person name="Frank C."/>
            <person name="Harder J."/>
            <person name="Glockner F.O."/>
        </authorList>
    </citation>
    <scope>NUCLEOTIDE SEQUENCE</scope>
    <source>
        <strain evidence="2">6C</strain>
    </source>
</reference>
<dbReference type="SUPFAM" id="SSF55729">
    <property type="entry name" value="Acyl-CoA N-acyltransferases (Nat)"/>
    <property type="match status" value="1"/>
</dbReference>
<dbReference type="InterPro" id="IPR000182">
    <property type="entry name" value="GNAT_dom"/>
</dbReference>